<sequence>MPGIIPKPIKKTSKLYELAPYLVFGLVLAVVLAYVVLFYLGNKTSKTLLDLEDQIAQVGTRGEKVIETQVLSDKQKIDDFSKLFSDHQRASNFFKFLEKNSHPKIWFNKLELSSSDSQAVLSGETANFETLGQQIVIFQNQPLVKKIEISDLAIGKNGRANFTFSLFLDPEIFKNNE</sequence>
<accession>A0A1G2E4M5</accession>
<dbReference type="Proteomes" id="UP000178721">
    <property type="component" value="Unassembled WGS sequence"/>
</dbReference>
<reference evidence="2 3" key="1">
    <citation type="journal article" date="2016" name="Nat. Commun.">
        <title>Thousands of microbial genomes shed light on interconnected biogeochemical processes in an aquifer system.</title>
        <authorList>
            <person name="Anantharaman K."/>
            <person name="Brown C.T."/>
            <person name="Hug L.A."/>
            <person name="Sharon I."/>
            <person name="Castelle C.J."/>
            <person name="Probst A.J."/>
            <person name="Thomas B.C."/>
            <person name="Singh A."/>
            <person name="Wilkins M.J."/>
            <person name="Karaoz U."/>
            <person name="Brodie E.L."/>
            <person name="Williams K.H."/>
            <person name="Hubbard S.S."/>
            <person name="Banfield J.F."/>
        </authorList>
    </citation>
    <scope>NUCLEOTIDE SEQUENCE [LARGE SCALE GENOMIC DNA]</scope>
</reference>
<feature type="transmembrane region" description="Helical" evidence="1">
    <location>
        <begin position="21"/>
        <end position="41"/>
    </location>
</feature>
<evidence type="ECO:0008006" key="4">
    <source>
        <dbReference type="Google" id="ProtNLM"/>
    </source>
</evidence>
<proteinExistence type="predicted"/>
<keyword evidence="1" id="KW-0812">Transmembrane</keyword>
<evidence type="ECO:0000313" key="2">
    <source>
        <dbReference type="EMBL" id="OGZ20715.1"/>
    </source>
</evidence>
<gene>
    <name evidence="2" type="ORF">A2654_01215</name>
</gene>
<name>A0A1G2E4M5_9BACT</name>
<keyword evidence="1" id="KW-1133">Transmembrane helix</keyword>
<organism evidence="2 3">
    <name type="scientific">Candidatus Nealsonbacteria bacterium RIFCSPHIGHO2_01_FULL_43_31</name>
    <dbReference type="NCBI Taxonomy" id="1801665"/>
    <lineage>
        <taxon>Bacteria</taxon>
        <taxon>Candidatus Nealsoniibacteriota</taxon>
    </lineage>
</organism>
<evidence type="ECO:0000256" key="1">
    <source>
        <dbReference type="SAM" id="Phobius"/>
    </source>
</evidence>
<protein>
    <recommendedName>
        <fullName evidence="4">Fimbrial assembly protein</fullName>
    </recommendedName>
</protein>
<evidence type="ECO:0000313" key="3">
    <source>
        <dbReference type="Proteomes" id="UP000178721"/>
    </source>
</evidence>
<dbReference type="AlphaFoldDB" id="A0A1G2E4M5"/>
<dbReference type="EMBL" id="MHMA01000003">
    <property type="protein sequence ID" value="OGZ20715.1"/>
    <property type="molecule type" value="Genomic_DNA"/>
</dbReference>
<comment type="caution">
    <text evidence="2">The sequence shown here is derived from an EMBL/GenBank/DDBJ whole genome shotgun (WGS) entry which is preliminary data.</text>
</comment>
<keyword evidence="1" id="KW-0472">Membrane</keyword>